<evidence type="ECO:0000256" key="3">
    <source>
        <dbReference type="ARBA" id="ARBA00022449"/>
    </source>
</evidence>
<dbReference type="PANTHER" id="PTHR43298:SF2">
    <property type="entry name" value="FMN_FAD EXPORTER YEEO-RELATED"/>
    <property type="match status" value="1"/>
</dbReference>
<evidence type="ECO:0000256" key="10">
    <source>
        <dbReference type="SAM" id="Phobius"/>
    </source>
</evidence>
<gene>
    <name evidence="11" type="ORF">SNE33_00955</name>
</gene>
<evidence type="ECO:0000256" key="7">
    <source>
        <dbReference type="ARBA" id="ARBA00023065"/>
    </source>
</evidence>
<evidence type="ECO:0000256" key="2">
    <source>
        <dbReference type="ARBA" id="ARBA00022448"/>
    </source>
</evidence>
<organism evidence="11 12">
    <name type="scientific">Lysobacter zhanggongensis</name>
    <dbReference type="NCBI Taxonomy" id="1774951"/>
    <lineage>
        <taxon>Bacteria</taxon>
        <taxon>Pseudomonadati</taxon>
        <taxon>Pseudomonadota</taxon>
        <taxon>Gammaproteobacteria</taxon>
        <taxon>Lysobacterales</taxon>
        <taxon>Lysobacteraceae</taxon>
        <taxon>Lysobacter</taxon>
    </lineage>
</organism>
<feature type="transmembrane region" description="Helical" evidence="10">
    <location>
        <begin position="126"/>
        <end position="151"/>
    </location>
</feature>
<protein>
    <recommendedName>
        <fullName evidence="9">Multidrug-efflux transporter</fullName>
    </recommendedName>
</protein>
<keyword evidence="12" id="KW-1185">Reference proteome</keyword>
<dbReference type="Proteomes" id="UP001334501">
    <property type="component" value="Unassembled WGS sequence"/>
</dbReference>
<keyword evidence="8 10" id="KW-0472">Membrane</keyword>
<keyword evidence="7" id="KW-0406">Ion transport</keyword>
<comment type="subcellular location">
    <subcellularLocation>
        <location evidence="1">Cell inner membrane</location>
        <topology evidence="1">Multi-pass membrane protein</topology>
    </subcellularLocation>
</comment>
<evidence type="ECO:0000256" key="9">
    <source>
        <dbReference type="ARBA" id="ARBA00031636"/>
    </source>
</evidence>
<keyword evidence="2" id="KW-0813">Transport</keyword>
<evidence type="ECO:0000313" key="12">
    <source>
        <dbReference type="Proteomes" id="UP001334501"/>
    </source>
</evidence>
<name>A0ABU7YM25_9GAMM</name>
<proteinExistence type="predicted"/>
<feature type="transmembrane region" description="Helical" evidence="10">
    <location>
        <begin position="455"/>
        <end position="475"/>
    </location>
</feature>
<evidence type="ECO:0000313" key="11">
    <source>
        <dbReference type="EMBL" id="MEG3156484.1"/>
    </source>
</evidence>
<dbReference type="PIRSF" id="PIRSF006603">
    <property type="entry name" value="DinF"/>
    <property type="match status" value="1"/>
</dbReference>
<evidence type="ECO:0000256" key="6">
    <source>
        <dbReference type="ARBA" id="ARBA00022989"/>
    </source>
</evidence>
<dbReference type="RefSeq" id="WP_412698907.1">
    <property type="nucleotide sequence ID" value="NZ_JAXGFO010000003.1"/>
</dbReference>
<feature type="transmembrane region" description="Helical" evidence="10">
    <location>
        <begin position="52"/>
        <end position="76"/>
    </location>
</feature>
<feature type="transmembrane region" description="Helical" evidence="10">
    <location>
        <begin position="396"/>
        <end position="417"/>
    </location>
</feature>
<dbReference type="InterPro" id="IPR002528">
    <property type="entry name" value="MATE_fam"/>
</dbReference>
<keyword evidence="5 10" id="KW-0812">Transmembrane</keyword>
<reference evidence="11 12" key="1">
    <citation type="journal article" date="2017" name="Curr. Microbiol.">
        <title>Lysobacter zhanggongensis sp. nov. Isolated from a Pit Mud.</title>
        <authorList>
            <person name="Zhang X.F."/>
            <person name="Wang H.H."/>
            <person name="Sun X.Y."/>
            <person name="Pan C.M."/>
        </authorList>
    </citation>
    <scope>NUCLEOTIDE SEQUENCE [LARGE SCALE GENOMIC DNA]</scope>
    <source>
        <strain evidence="11 12">ZGLJ7-1</strain>
    </source>
</reference>
<evidence type="ECO:0000256" key="5">
    <source>
        <dbReference type="ARBA" id="ARBA00022692"/>
    </source>
</evidence>
<dbReference type="CDD" id="cd13139">
    <property type="entry name" value="MATE_like_14"/>
    <property type="match status" value="1"/>
</dbReference>
<dbReference type="InterPro" id="IPR050222">
    <property type="entry name" value="MATE_MdtK"/>
</dbReference>
<dbReference type="Pfam" id="PF01554">
    <property type="entry name" value="MatE"/>
    <property type="match status" value="2"/>
</dbReference>
<accession>A0ABU7YM25</accession>
<feature type="transmembrane region" description="Helical" evidence="10">
    <location>
        <begin position="204"/>
        <end position="223"/>
    </location>
</feature>
<keyword evidence="4" id="KW-1003">Cell membrane</keyword>
<evidence type="ECO:0000256" key="1">
    <source>
        <dbReference type="ARBA" id="ARBA00004429"/>
    </source>
</evidence>
<evidence type="ECO:0000256" key="4">
    <source>
        <dbReference type="ARBA" id="ARBA00022475"/>
    </source>
</evidence>
<dbReference type="PANTHER" id="PTHR43298">
    <property type="entry name" value="MULTIDRUG RESISTANCE PROTEIN NORM-RELATED"/>
    <property type="match status" value="1"/>
</dbReference>
<feature type="transmembrane region" description="Helical" evidence="10">
    <location>
        <begin position="171"/>
        <end position="192"/>
    </location>
</feature>
<sequence length="485" mass="52326">MNTDSRSPGDDVEGAAAALPEHVPTGPLWAELRDAIRGTGADYTKIPLRRAVFLLAVPMVLELVLESTFAVVDIFFVAKLGASAVATVGLTESYLFLLYAIAMGLAMAVTAVVARRVGEHKRDAAAVSAVQAIWIAALASLPFAVAGIVWARELLQLMGADAWTLEHGYRYMQWALGSNAVIMLLFVINAVFRGAGDASSAMRVLWVANGLNIVLDPILIFGFGPVPAMGIEGAAIATTIGRGLGVLMQLWILFRGGQHIRVAASQLGWDGATALNIVRTSLGGIGQMIVAMTSWIFLMRILASIGSEAVAGATIAIRIMMFTTMPAWGMSNAAATLVGQNLGAGEPGRAEASVWRIGWYNMAYLVAVSALFFAFPRELVALFTADAMVIDIGGEWLRILSYSFFVYGWWMVAVQAFNGAGDTVTPTKINLVFFWLIQIPLCWYLALQLDWQQTGVFWGVFVSETAVGLFTLWLFTRGKWKTAQV</sequence>
<keyword evidence="3" id="KW-0050">Antiport</keyword>
<feature type="transmembrane region" description="Helical" evidence="10">
    <location>
        <begin position="96"/>
        <end position="114"/>
    </location>
</feature>
<keyword evidence="6 10" id="KW-1133">Transmembrane helix</keyword>
<dbReference type="EMBL" id="JAXGFO010000003">
    <property type="protein sequence ID" value="MEG3156484.1"/>
    <property type="molecule type" value="Genomic_DNA"/>
</dbReference>
<comment type="caution">
    <text evidence="11">The sequence shown here is derived from an EMBL/GenBank/DDBJ whole genome shotgun (WGS) entry which is preliminary data.</text>
</comment>
<dbReference type="NCBIfam" id="TIGR00797">
    <property type="entry name" value="matE"/>
    <property type="match status" value="1"/>
</dbReference>
<feature type="transmembrane region" description="Helical" evidence="10">
    <location>
        <begin position="429"/>
        <end position="449"/>
    </location>
</feature>
<feature type="transmembrane region" description="Helical" evidence="10">
    <location>
        <begin position="235"/>
        <end position="254"/>
    </location>
</feature>
<feature type="transmembrane region" description="Helical" evidence="10">
    <location>
        <begin position="357"/>
        <end position="376"/>
    </location>
</feature>
<evidence type="ECO:0000256" key="8">
    <source>
        <dbReference type="ARBA" id="ARBA00023136"/>
    </source>
</evidence>
<dbReference type="InterPro" id="IPR048279">
    <property type="entry name" value="MdtK-like"/>
</dbReference>